<comment type="subcellular location">
    <subcellularLocation>
        <location evidence="1">Cell inner membrane</location>
        <topology evidence="1">Multi-pass membrane protein</topology>
    </subcellularLocation>
</comment>
<keyword evidence="9" id="KW-0408">Iron</keyword>
<keyword evidence="10 14" id="KW-0503">Monooxygenase</keyword>
<evidence type="ECO:0000256" key="10">
    <source>
        <dbReference type="ARBA" id="ARBA00023033"/>
    </source>
</evidence>
<evidence type="ECO:0000256" key="1">
    <source>
        <dbReference type="ARBA" id="ARBA00004429"/>
    </source>
</evidence>
<dbReference type="Proteomes" id="UP000247781">
    <property type="component" value="Unassembled WGS sequence"/>
</dbReference>
<keyword evidence="5 12" id="KW-0812">Transmembrane</keyword>
<evidence type="ECO:0000256" key="5">
    <source>
        <dbReference type="ARBA" id="ARBA00022692"/>
    </source>
</evidence>
<dbReference type="AlphaFoldDB" id="A0A318HC03"/>
<dbReference type="OrthoDB" id="4759734at2"/>
<keyword evidence="7 12" id="KW-1133">Transmembrane helix</keyword>
<gene>
    <name evidence="14" type="ORF">C8E89_1165</name>
</gene>
<feature type="transmembrane region" description="Helical" evidence="12">
    <location>
        <begin position="53"/>
        <end position="72"/>
    </location>
</feature>
<sequence length="422" mass="48608">MTTQLSEIEIVQWRDKKRYLWLMGLIAPTALFVMLPLVWAFNQWGWHVAAQVPFWIGPILLYVLLPALDLRFGPDGQNPPDEVMERLENDRYYRYCTYIYIPFQYASVILGAYLFTASDLSWLGFDGSLSWAAKIGLALSVGMLGGVGINTAHEMGHKKDELERWLAKITLAQTWYGHFYIEHNRGHHVRVATPEDPASARFGETFWEFLPRSVWGSAKSSWELEAQRLRRSGRSPWDPRTYWSNDVLNAWAMSVVFYGALIAVFGLALIPYILISAVFGFTLLETVNYLEHYGLLRQKLESGRYERCAPAHSWNSDHIVTNLFLYHLQRHSDHHANPTRRYQTLRSMEGAPNLPSGYASMIGLTYFPPLWRKVMDHRVLDHYDGDLSRVNIHPRMRERVLAKYGDEPLARRAEDGAAGVSQ</sequence>
<keyword evidence="6" id="KW-0479">Metal-binding</keyword>
<feature type="transmembrane region" description="Helical" evidence="12">
    <location>
        <begin position="128"/>
        <end position="149"/>
    </location>
</feature>
<feature type="transmembrane region" description="Helical" evidence="12">
    <location>
        <begin position="20"/>
        <end position="41"/>
    </location>
</feature>
<dbReference type="GO" id="GO:0006629">
    <property type="term" value="P:lipid metabolic process"/>
    <property type="evidence" value="ECO:0007669"/>
    <property type="project" value="InterPro"/>
</dbReference>
<evidence type="ECO:0000256" key="6">
    <source>
        <dbReference type="ARBA" id="ARBA00022723"/>
    </source>
</evidence>
<keyword evidence="11 12" id="KW-0472">Membrane</keyword>
<dbReference type="PANTHER" id="PTHR38674">
    <property type="entry name" value="ALKANE 1-MONOOXYGENASE 1"/>
    <property type="match status" value="1"/>
</dbReference>
<comment type="similarity">
    <text evidence="2">Belongs to the fatty acid desaturase type 1 family. AlkB subfamily.</text>
</comment>
<evidence type="ECO:0000256" key="9">
    <source>
        <dbReference type="ARBA" id="ARBA00023004"/>
    </source>
</evidence>
<feature type="transmembrane region" description="Helical" evidence="12">
    <location>
        <begin position="247"/>
        <end position="266"/>
    </location>
</feature>
<feature type="domain" description="Fatty acid desaturase" evidence="13">
    <location>
        <begin position="130"/>
        <end position="361"/>
    </location>
</feature>
<evidence type="ECO:0000313" key="15">
    <source>
        <dbReference type="Proteomes" id="UP000247781"/>
    </source>
</evidence>
<dbReference type="Pfam" id="PF00487">
    <property type="entry name" value="FA_desaturase"/>
    <property type="match status" value="1"/>
</dbReference>
<name>A0A318HC03_9MYCO</name>
<organism evidence="14 15">
    <name type="scientific">Mycolicibacterium moriokaense</name>
    <dbReference type="NCBI Taxonomy" id="39691"/>
    <lineage>
        <taxon>Bacteria</taxon>
        <taxon>Bacillati</taxon>
        <taxon>Actinomycetota</taxon>
        <taxon>Actinomycetes</taxon>
        <taxon>Mycobacteriales</taxon>
        <taxon>Mycobacteriaceae</taxon>
        <taxon>Mycolicibacterium</taxon>
    </lineage>
</organism>
<keyword evidence="3" id="KW-1003">Cell membrane</keyword>
<dbReference type="CDD" id="cd03512">
    <property type="entry name" value="Alkane-hydroxylase"/>
    <property type="match status" value="1"/>
</dbReference>
<dbReference type="GO" id="GO:0004497">
    <property type="term" value="F:monooxygenase activity"/>
    <property type="evidence" value="ECO:0007669"/>
    <property type="project" value="UniProtKB-KW"/>
</dbReference>
<feature type="transmembrane region" description="Helical" evidence="12">
    <location>
        <begin position="92"/>
        <end position="116"/>
    </location>
</feature>
<dbReference type="GO" id="GO:0046872">
    <property type="term" value="F:metal ion binding"/>
    <property type="evidence" value="ECO:0007669"/>
    <property type="project" value="UniProtKB-KW"/>
</dbReference>
<evidence type="ECO:0000256" key="2">
    <source>
        <dbReference type="ARBA" id="ARBA00010823"/>
    </source>
</evidence>
<keyword evidence="8" id="KW-0560">Oxidoreductase</keyword>
<reference evidence="14 15" key="2">
    <citation type="submission" date="2018-06" db="EMBL/GenBank/DDBJ databases">
        <title>Sequencing of bacterial isolates from soil warming experiment in Harvard Forest, Massachusetts, USA.</title>
        <authorList>
            <person name="Deangelis K.PhD."/>
        </authorList>
    </citation>
    <scope>NUCLEOTIDE SEQUENCE [LARGE SCALE GENOMIC DNA]</scope>
    <source>
        <strain evidence="14 15">GAS496</strain>
    </source>
</reference>
<reference evidence="15" key="1">
    <citation type="submission" date="2018-05" db="EMBL/GenBank/DDBJ databases">
        <authorList>
            <person name="Deangelis K."/>
            <person name="Huntemann M."/>
            <person name="Clum A."/>
            <person name="Pillay M."/>
            <person name="Palaniappan K."/>
            <person name="Varghese N."/>
            <person name="Mikhailova N."/>
            <person name="Stamatis D."/>
            <person name="Reddy T."/>
            <person name="Daum C."/>
            <person name="Shapiro N."/>
            <person name="Ivanova N."/>
            <person name="Kyrpides N."/>
            <person name="Woyke T."/>
        </authorList>
    </citation>
    <scope>NUCLEOTIDE SEQUENCE [LARGE SCALE GENOMIC DNA]</scope>
    <source>
        <strain evidence="15">GAS496</strain>
    </source>
</reference>
<comment type="caution">
    <text evidence="14">The sequence shown here is derived from an EMBL/GenBank/DDBJ whole genome shotgun (WGS) entry which is preliminary data.</text>
</comment>
<protein>
    <submittedName>
        <fullName evidence="14">Alkane 1-monooxygenase</fullName>
    </submittedName>
</protein>
<evidence type="ECO:0000256" key="12">
    <source>
        <dbReference type="SAM" id="Phobius"/>
    </source>
</evidence>
<evidence type="ECO:0000256" key="3">
    <source>
        <dbReference type="ARBA" id="ARBA00022475"/>
    </source>
</evidence>
<evidence type="ECO:0000256" key="4">
    <source>
        <dbReference type="ARBA" id="ARBA00022519"/>
    </source>
</evidence>
<evidence type="ECO:0000256" key="7">
    <source>
        <dbReference type="ARBA" id="ARBA00022989"/>
    </source>
</evidence>
<keyword evidence="15" id="KW-1185">Reference proteome</keyword>
<proteinExistence type="inferred from homology"/>
<dbReference type="PANTHER" id="PTHR38674:SF1">
    <property type="entry name" value="ALKANE 1-MONOOXYGENASE 1"/>
    <property type="match status" value="1"/>
</dbReference>
<accession>A0A318HC03</accession>
<keyword evidence="4" id="KW-0997">Cell inner membrane</keyword>
<evidence type="ECO:0000313" key="14">
    <source>
        <dbReference type="EMBL" id="PXX05695.1"/>
    </source>
</evidence>
<dbReference type="InterPro" id="IPR033885">
    <property type="entry name" value="AlkB/XylM"/>
</dbReference>
<evidence type="ECO:0000259" key="13">
    <source>
        <dbReference type="Pfam" id="PF00487"/>
    </source>
</evidence>
<evidence type="ECO:0000256" key="11">
    <source>
        <dbReference type="ARBA" id="ARBA00023136"/>
    </source>
</evidence>
<evidence type="ECO:0000256" key="8">
    <source>
        <dbReference type="ARBA" id="ARBA00023002"/>
    </source>
</evidence>
<dbReference type="EMBL" id="QJJU01000016">
    <property type="protein sequence ID" value="PXX05695.1"/>
    <property type="molecule type" value="Genomic_DNA"/>
</dbReference>
<dbReference type="InterPro" id="IPR005804">
    <property type="entry name" value="FA_desaturase_dom"/>
</dbReference>
<dbReference type="GO" id="GO:0005886">
    <property type="term" value="C:plasma membrane"/>
    <property type="evidence" value="ECO:0007669"/>
    <property type="project" value="UniProtKB-SubCell"/>
</dbReference>